<evidence type="ECO:0000313" key="8">
    <source>
        <dbReference type="EMBL" id="RST62399.1"/>
    </source>
</evidence>
<dbReference type="Pfam" id="PF13604">
    <property type="entry name" value="AAA_30"/>
    <property type="match status" value="1"/>
</dbReference>
<proteinExistence type="predicted"/>
<dbReference type="Pfam" id="PF13087">
    <property type="entry name" value="AAA_12"/>
    <property type="match status" value="1"/>
</dbReference>
<dbReference type="PANTHER" id="PTHR43788:SF8">
    <property type="entry name" value="DNA-BINDING PROTEIN SMUBP-2"/>
    <property type="match status" value="1"/>
</dbReference>
<dbReference type="InterPro" id="IPR019993">
    <property type="entry name" value="RecB_nuclease_TM0106_put"/>
</dbReference>
<dbReference type="NCBIfam" id="TIGR03491">
    <property type="entry name" value="TM0106 family RecB-like putative nuclease"/>
    <property type="match status" value="1"/>
</dbReference>
<dbReference type="SUPFAM" id="SSF53098">
    <property type="entry name" value="Ribonuclease H-like"/>
    <property type="match status" value="1"/>
</dbReference>
<accession>A0A3S0A4Q8</accession>
<keyword evidence="2" id="KW-0378">Hydrolase</keyword>
<dbReference type="SUPFAM" id="SSF52540">
    <property type="entry name" value="P-loop containing nucleoside triphosphate hydrolases"/>
    <property type="match status" value="1"/>
</dbReference>
<dbReference type="Pfam" id="PF13482">
    <property type="entry name" value="RNase_H_2"/>
    <property type="match status" value="1"/>
</dbReference>
<dbReference type="InterPro" id="IPR012337">
    <property type="entry name" value="RNaseH-like_sf"/>
</dbReference>
<dbReference type="CDD" id="cd18808">
    <property type="entry name" value="SF1_C_Upf1"/>
    <property type="match status" value="1"/>
</dbReference>
<dbReference type="InterPro" id="IPR038720">
    <property type="entry name" value="YprB_RNase_H-like_dom"/>
</dbReference>
<evidence type="ECO:0000256" key="4">
    <source>
        <dbReference type="ARBA" id="ARBA00022840"/>
    </source>
</evidence>
<dbReference type="AlphaFoldDB" id="A0A3S0A4Q8"/>
<organism evidence="8 9">
    <name type="scientific">Candidatus Aquarickettsia rohweri</name>
    <dbReference type="NCBI Taxonomy" id="2602574"/>
    <lineage>
        <taxon>Bacteria</taxon>
        <taxon>Pseudomonadati</taxon>
        <taxon>Pseudomonadota</taxon>
        <taxon>Alphaproteobacteria</taxon>
        <taxon>Rickettsiales</taxon>
        <taxon>Candidatus Midichloriaceae</taxon>
        <taxon>Candidatus Aquarickettsia</taxon>
    </lineage>
</organism>
<reference evidence="9" key="1">
    <citation type="submission" date="2018-11" db="EMBL/GenBank/DDBJ databases">
        <title>Phylogenetic, genomic, and biogeographic characterization of a novel and ubiquitous marine invertebrate-associated Rickettsiales parasite, Candidatus Marinoinvertebrata rohwerii, gen. nov., sp. nov.</title>
        <authorList>
            <person name="Klinges J.G."/>
            <person name="Rosales S.M."/>
            <person name="Mcminds R."/>
            <person name="Shaver E.C."/>
            <person name="Shantz A."/>
            <person name="Peters E.C."/>
            <person name="Burkepile D.E."/>
            <person name="Silliman B.R."/>
            <person name="Vega Thurber R.L."/>
        </authorList>
    </citation>
    <scope>NUCLEOTIDE SEQUENCE [LARGE SCALE GENOMIC DNA]</scope>
    <source>
        <strain evidence="9">a_cerv_44</strain>
    </source>
</reference>
<comment type="caution">
    <text evidence="8">The sequence shown here is derived from an EMBL/GenBank/DDBJ whole genome shotgun (WGS) entry which is preliminary data.</text>
</comment>
<evidence type="ECO:0000256" key="1">
    <source>
        <dbReference type="ARBA" id="ARBA00022741"/>
    </source>
</evidence>
<dbReference type="Proteomes" id="UP000279470">
    <property type="component" value="Unassembled WGS sequence"/>
</dbReference>
<dbReference type="CDD" id="cd17934">
    <property type="entry name" value="DEXXQc_Upf1-like"/>
    <property type="match status" value="1"/>
</dbReference>
<dbReference type="PANTHER" id="PTHR43788">
    <property type="entry name" value="DNA2/NAM7 HELICASE FAMILY MEMBER"/>
    <property type="match status" value="1"/>
</dbReference>
<evidence type="ECO:0000256" key="3">
    <source>
        <dbReference type="ARBA" id="ARBA00022806"/>
    </source>
</evidence>
<dbReference type="Gene3D" id="3.40.50.300">
    <property type="entry name" value="P-loop containing nucleotide triphosphate hydrolases"/>
    <property type="match status" value="2"/>
</dbReference>
<dbReference type="GO" id="GO:0016787">
    <property type="term" value="F:hydrolase activity"/>
    <property type="evidence" value="ECO:0007669"/>
    <property type="project" value="UniProtKB-KW"/>
</dbReference>
<evidence type="ECO:0000313" key="9">
    <source>
        <dbReference type="Proteomes" id="UP000279470"/>
    </source>
</evidence>
<keyword evidence="4" id="KW-0067">ATP-binding</keyword>
<dbReference type="InterPro" id="IPR027417">
    <property type="entry name" value="P-loop_NTPase"/>
</dbReference>
<evidence type="ECO:0000259" key="7">
    <source>
        <dbReference type="Pfam" id="PF13482"/>
    </source>
</evidence>
<feature type="domain" description="DNA2/NAM7 helicase-like C-terminal" evidence="6">
    <location>
        <begin position="902"/>
        <end position="1079"/>
    </location>
</feature>
<dbReference type="EMBL" id="RXFM01000109">
    <property type="protein sequence ID" value="RST62399.1"/>
    <property type="molecule type" value="Genomic_DNA"/>
</dbReference>
<dbReference type="InterPro" id="IPR041679">
    <property type="entry name" value="DNA2/NAM7-like_C"/>
</dbReference>
<name>A0A3S0A4Q8_9RICK</name>
<keyword evidence="5" id="KW-0175">Coiled coil</keyword>
<feature type="domain" description="YprB ribonuclease H-like" evidence="7">
    <location>
        <begin position="316"/>
        <end position="492"/>
    </location>
</feature>
<dbReference type="RefSeq" id="WP_126045222.1">
    <property type="nucleotide sequence ID" value="NZ_RXFM01000109.1"/>
</dbReference>
<evidence type="ECO:0000259" key="6">
    <source>
        <dbReference type="Pfam" id="PF13087"/>
    </source>
</evidence>
<evidence type="ECO:0000256" key="5">
    <source>
        <dbReference type="SAM" id="Coils"/>
    </source>
</evidence>
<keyword evidence="9" id="KW-1185">Reference proteome</keyword>
<keyword evidence="1" id="KW-0547">Nucleotide-binding</keyword>
<feature type="coiled-coil region" evidence="5">
    <location>
        <begin position="512"/>
        <end position="546"/>
    </location>
</feature>
<evidence type="ECO:0000256" key="2">
    <source>
        <dbReference type="ARBA" id="ARBA00022801"/>
    </source>
</evidence>
<sequence>MRQSQNKNICSPIDLIIFLSCNYATILNNKKIRGELTSGNNSDSSILFAQKGLEHEGNYLKKLKENGQEVIEISKNLNPEERIAKTNNAMKLGVDVIYQAALNNELWRGDSDFLIRCNKISQLGNYSYEVLDTKLSKRVEVKHIIQLCVYSELLSYVQGNMPKEMHLYLGDNQRYSFKITDYIYYYNSTKEEFLKFIRSSNQDLYPEPCNHCDLCEWKEYCAGKWKKDDHLSLVANITNSQREKLNKFGINTVKELAEIEEKTVIPNINKEVFSRLREQAILQNYKAITGKDKYQIISQSRGKGFERISKINPGDLFFDMEGDPLYPDGLEYLFGVYYKENNKEIFKTYWAHDHEEEKEAFVSFMDFVRAHLKKYPNAYIYHYNHYETTALKRLSCRYGVYEDQLDNLLRKKKFIDLYMVVRESIRTSEPGYSIKNLEVFYMDKRANTVATAADSIVVYNKWRETGEEKLLKEIADYNEIDCKSTYLLRNWLITLKPEDTSWFEGLGDNENPEEVKEEKKDWEKQYDEYKNKLENLYLENEEKNLMYLLEFHNREAKPQWWNIFDRQNKYESEIIEDVECLGGLKLIGEPQQEKRSLVYIYEYPEQETKLKKGSSIFNTETVEQVGSVIDIDEVKRHVKIKRGMAKEKLPQMLSVGPGGPIDSKLLRSAVYRFADKMIQSKDVNNCISDLLKRSIPKIKGKNPGDAIIISDNLQNEVIQVIINMDRSYLFIQGPPGTGKTYISSHIIVELMKQGKRVGVTSNSHRAIHNLLSRIESVAKEKDFSFSGIKKASTSNKETYFEGSYIKNETKTNNISLEANLLAGTAWLFAHEYFVDQLDYLFIDEAGQVALANVVAMSTSTKNLILIGDQMQLGQPVQGTHTGDSGLSVLEYLLGNKSTIPIERGIFLSETRRLRPSICKFISETFYDGRLIAHKDTINRILNLKNCGLPNEGIKFIDVEHEGCSQKSIEEGNVINEIYNQLLDQEIDDSGMIRQITEKDILVVTPYNVQVNYLRSILPKNARVGTVDNFQGQEAPIVIISMVTSSAEYLPRNIEFLFSKNRLNVAISRAQCLAIIIANPKLLEVPCKTIEQMKMVNSFCRAYSES</sequence>
<dbReference type="InterPro" id="IPR050534">
    <property type="entry name" value="Coronavir_polyprotein_1ab"/>
</dbReference>
<keyword evidence="3" id="KW-0347">Helicase</keyword>
<dbReference type="GO" id="GO:0005524">
    <property type="term" value="F:ATP binding"/>
    <property type="evidence" value="ECO:0007669"/>
    <property type="project" value="UniProtKB-KW"/>
</dbReference>
<dbReference type="OrthoDB" id="9757917at2"/>
<dbReference type="InterPro" id="IPR047187">
    <property type="entry name" value="SF1_C_Upf1"/>
</dbReference>
<gene>
    <name evidence="8" type="ORF">EIC27_06330</name>
</gene>
<protein>
    <submittedName>
        <fullName evidence="8">TM0106 family RecB-like putative nuclease</fullName>
    </submittedName>
</protein>
<dbReference type="GO" id="GO:0043139">
    <property type="term" value="F:5'-3' DNA helicase activity"/>
    <property type="evidence" value="ECO:0007669"/>
    <property type="project" value="TreeGrafter"/>
</dbReference>